<dbReference type="InterPro" id="IPR001173">
    <property type="entry name" value="Glyco_trans_2-like"/>
</dbReference>
<dbReference type="SUPFAM" id="SSF53448">
    <property type="entry name" value="Nucleotide-diphospho-sugar transferases"/>
    <property type="match status" value="1"/>
</dbReference>
<dbReference type="InterPro" id="IPR029044">
    <property type="entry name" value="Nucleotide-diphossugar_trans"/>
</dbReference>
<accession>A0ABX7LJF4</accession>
<name>A0ABX7LJF4_9CAUL</name>
<dbReference type="PANTHER" id="PTHR43179">
    <property type="entry name" value="RHAMNOSYLTRANSFERASE WBBL"/>
    <property type="match status" value="1"/>
</dbReference>
<evidence type="ECO:0000259" key="1">
    <source>
        <dbReference type="Pfam" id="PF00535"/>
    </source>
</evidence>
<organism evidence="2 3">
    <name type="scientific">Brevundimonas fontaquae</name>
    <dbReference type="NCBI Taxonomy" id="2813778"/>
    <lineage>
        <taxon>Bacteria</taxon>
        <taxon>Pseudomonadati</taxon>
        <taxon>Pseudomonadota</taxon>
        <taxon>Alphaproteobacteria</taxon>
        <taxon>Caulobacterales</taxon>
        <taxon>Caulobacteraceae</taxon>
        <taxon>Brevundimonas</taxon>
    </lineage>
</organism>
<proteinExistence type="predicted"/>
<dbReference type="PANTHER" id="PTHR43179:SF7">
    <property type="entry name" value="RHAMNOSYLTRANSFERASE WBBL"/>
    <property type="match status" value="1"/>
</dbReference>
<keyword evidence="3" id="KW-1185">Reference proteome</keyword>
<dbReference type="CDD" id="cd00761">
    <property type="entry name" value="Glyco_tranf_GTA_type"/>
    <property type="match status" value="1"/>
</dbReference>
<dbReference type="Proteomes" id="UP000662957">
    <property type="component" value="Chromosome"/>
</dbReference>
<reference evidence="2 3" key="1">
    <citation type="submission" date="2021-02" db="EMBL/GenBank/DDBJ databases">
        <title>Brevundimonas sp. CS1 genome sequence.</title>
        <authorList>
            <person name="Lee K."/>
            <person name="Choi Y.-J."/>
            <person name="Son H.-R."/>
        </authorList>
    </citation>
    <scope>NUCLEOTIDE SEQUENCE [LARGE SCALE GENOMIC DNA]</scope>
    <source>
        <strain evidence="2 3">CS1</strain>
    </source>
</reference>
<dbReference type="RefSeq" id="WP_205680821.1">
    <property type="nucleotide sequence ID" value="NZ_CP070968.1"/>
</dbReference>
<dbReference type="Pfam" id="PF00535">
    <property type="entry name" value="Glycos_transf_2"/>
    <property type="match status" value="1"/>
</dbReference>
<evidence type="ECO:0000313" key="2">
    <source>
        <dbReference type="EMBL" id="QSF53000.1"/>
    </source>
</evidence>
<dbReference type="EMBL" id="CP070968">
    <property type="protein sequence ID" value="QSF53000.1"/>
    <property type="molecule type" value="Genomic_DNA"/>
</dbReference>
<sequence>MSAHIHDNAASSQATPTISVLIPFLRDDPQGLLHQLDTEAPTLAGAVELILLDDGTADFHLTQQLQTTINTLRLPARLITLAANEGRARGRNRLTTAARGEAYLFLDSDMRPDTPVFLQNWLRLVSDNAPAVAFGGFSLDQAPTDARFAVHRALSGASECLPASQRAVTPEKYVYTSNLLVRRDVFAAESFDPGFSGWGWEDVEWAMRVSRRFAVVHIDNPATHMGLDTVEDLARKFDQGAGNFARVVALHPTIVQTYPSYKAARALKRLPALPLARRLMKRAALTTALPVKARAFALRLYRAAVYADAV</sequence>
<evidence type="ECO:0000313" key="3">
    <source>
        <dbReference type="Proteomes" id="UP000662957"/>
    </source>
</evidence>
<gene>
    <name evidence="2" type="ORF">JX001_09140</name>
</gene>
<dbReference type="Gene3D" id="3.90.550.10">
    <property type="entry name" value="Spore Coat Polysaccharide Biosynthesis Protein SpsA, Chain A"/>
    <property type="match status" value="1"/>
</dbReference>
<feature type="domain" description="Glycosyltransferase 2-like" evidence="1">
    <location>
        <begin position="45"/>
        <end position="153"/>
    </location>
</feature>
<protein>
    <submittedName>
        <fullName evidence="2">Glycosyltransferase</fullName>
    </submittedName>
</protein>